<evidence type="ECO:0000256" key="1">
    <source>
        <dbReference type="SAM" id="SignalP"/>
    </source>
</evidence>
<dbReference type="EMBL" id="PVWJ01000072">
    <property type="protein sequence ID" value="PSB02125.1"/>
    <property type="molecule type" value="Genomic_DNA"/>
</dbReference>
<gene>
    <name evidence="2" type="ORF">C7B64_14705</name>
</gene>
<organism evidence="2 3">
    <name type="scientific">Merismopedia glauca CCAP 1448/3</name>
    <dbReference type="NCBI Taxonomy" id="1296344"/>
    <lineage>
        <taxon>Bacteria</taxon>
        <taxon>Bacillati</taxon>
        <taxon>Cyanobacteriota</taxon>
        <taxon>Cyanophyceae</taxon>
        <taxon>Synechococcales</taxon>
        <taxon>Merismopediaceae</taxon>
        <taxon>Merismopedia</taxon>
    </lineage>
</organism>
<reference evidence="2 3" key="2">
    <citation type="submission" date="2018-03" db="EMBL/GenBank/DDBJ databases">
        <title>The ancient ancestry and fast evolution of plastids.</title>
        <authorList>
            <person name="Moore K.R."/>
            <person name="Magnabosco C."/>
            <person name="Momper L."/>
            <person name="Gold D.A."/>
            <person name="Bosak T."/>
            <person name="Fournier G.P."/>
        </authorList>
    </citation>
    <scope>NUCLEOTIDE SEQUENCE [LARGE SCALE GENOMIC DNA]</scope>
    <source>
        <strain evidence="2 3">CCAP 1448/3</strain>
    </source>
</reference>
<accession>A0A2T1C1G5</accession>
<keyword evidence="3" id="KW-1185">Reference proteome</keyword>
<protein>
    <recommendedName>
        <fullName evidence="4">DUF2808 domain-containing protein</fullName>
    </recommendedName>
</protein>
<dbReference type="Proteomes" id="UP000238762">
    <property type="component" value="Unassembled WGS sequence"/>
</dbReference>
<name>A0A2T1C1G5_9CYAN</name>
<evidence type="ECO:0000313" key="3">
    <source>
        <dbReference type="Proteomes" id="UP000238762"/>
    </source>
</evidence>
<evidence type="ECO:0008006" key="4">
    <source>
        <dbReference type="Google" id="ProtNLM"/>
    </source>
</evidence>
<sequence length="163" mass="17462">MEIKKLVLSGLILSFASILPAQALPEVNPNLTLPPINNNPINPNVDLTQFTNNVKITAANLTNPVTCNPGGEADCFDVKWNLNTANSVRVVKIVVILKVTRADGSVVTATKELSPSARQLFIGTPQFNLPGQQLKNFEVTLNVFGSTQPNRPAGVIASDKFNG</sequence>
<feature type="chain" id="PRO_5015563091" description="DUF2808 domain-containing protein" evidence="1">
    <location>
        <begin position="24"/>
        <end position="163"/>
    </location>
</feature>
<comment type="caution">
    <text evidence="2">The sequence shown here is derived from an EMBL/GenBank/DDBJ whole genome shotgun (WGS) entry which is preliminary data.</text>
</comment>
<keyword evidence="1" id="KW-0732">Signal</keyword>
<reference evidence="2 3" key="1">
    <citation type="submission" date="2018-02" db="EMBL/GenBank/DDBJ databases">
        <authorList>
            <person name="Cohen D.B."/>
            <person name="Kent A.D."/>
        </authorList>
    </citation>
    <scope>NUCLEOTIDE SEQUENCE [LARGE SCALE GENOMIC DNA]</scope>
    <source>
        <strain evidence="2 3">CCAP 1448/3</strain>
    </source>
</reference>
<dbReference type="RefSeq" id="WP_106289417.1">
    <property type="nucleotide sequence ID" value="NZ_CAWNTC010000097.1"/>
</dbReference>
<evidence type="ECO:0000313" key="2">
    <source>
        <dbReference type="EMBL" id="PSB02125.1"/>
    </source>
</evidence>
<proteinExistence type="predicted"/>
<dbReference type="AlphaFoldDB" id="A0A2T1C1G5"/>
<feature type="signal peptide" evidence="1">
    <location>
        <begin position="1"/>
        <end position="23"/>
    </location>
</feature>